<sequence length="198" mass="20348">MQPSAGPDLPHTRVRLAHWIATGVALAAVLGLSAVFQPPDASARPEGAGPAAAPDPAKARFSVDCPGKSADSARSGPAVDILDKGAADFDGDGRAETVALVRCHSGIGTPPSGIFVVAHPTEAGGRPQVVETLMPTGEDMSAQDFQVGPQGHGTVSARLLGYSSPEVPRCCPDQAREVKWEWRDGKFVLVPSPVAGSV</sequence>
<dbReference type="Proteomes" id="UP001156389">
    <property type="component" value="Unassembled WGS sequence"/>
</dbReference>
<feature type="region of interest" description="Disordered" evidence="1">
    <location>
        <begin position="40"/>
        <end position="76"/>
    </location>
</feature>
<evidence type="ECO:0000256" key="1">
    <source>
        <dbReference type="SAM" id="MobiDB-lite"/>
    </source>
</evidence>
<name>A0ABT2JLW5_9ACTN</name>
<accession>A0ABT2JLW5</accession>
<feature type="compositionally biased region" description="Low complexity" evidence="1">
    <location>
        <begin position="40"/>
        <end position="56"/>
    </location>
</feature>
<evidence type="ECO:0000313" key="2">
    <source>
        <dbReference type="EMBL" id="MCT2588716.1"/>
    </source>
</evidence>
<dbReference type="RefSeq" id="WP_260215634.1">
    <property type="nucleotide sequence ID" value="NZ_JAJAGO010000001.1"/>
</dbReference>
<proteinExistence type="predicted"/>
<comment type="caution">
    <text evidence="2">The sequence shown here is derived from an EMBL/GenBank/DDBJ whole genome shotgun (WGS) entry which is preliminary data.</text>
</comment>
<reference evidence="2 3" key="1">
    <citation type="submission" date="2021-10" db="EMBL/GenBank/DDBJ databases">
        <title>Streptomyces gossypii sp. nov., isolated from soil collected from cotton field.</title>
        <authorList>
            <person name="Ge X."/>
            <person name="Chen X."/>
            <person name="Liu W."/>
        </authorList>
    </citation>
    <scope>NUCLEOTIDE SEQUENCE [LARGE SCALE GENOMIC DNA]</scope>
    <source>
        <strain evidence="2 3">N2-109</strain>
    </source>
</reference>
<organism evidence="2 3">
    <name type="scientific">Streptomyces gossypii</name>
    <dbReference type="NCBI Taxonomy" id="2883101"/>
    <lineage>
        <taxon>Bacteria</taxon>
        <taxon>Bacillati</taxon>
        <taxon>Actinomycetota</taxon>
        <taxon>Actinomycetes</taxon>
        <taxon>Kitasatosporales</taxon>
        <taxon>Streptomycetaceae</taxon>
        <taxon>Streptomyces</taxon>
    </lineage>
</organism>
<protein>
    <recommendedName>
        <fullName evidence="4">Secreted protein</fullName>
    </recommendedName>
</protein>
<dbReference type="EMBL" id="JAJAGO010000001">
    <property type="protein sequence ID" value="MCT2588716.1"/>
    <property type="molecule type" value="Genomic_DNA"/>
</dbReference>
<keyword evidence="3" id="KW-1185">Reference proteome</keyword>
<gene>
    <name evidence="2" type="ORF">LHJ74_01950</name>
</gene>
<evidence type="ECO:0008006" key="4">
    <source>
        <dbReference type="Google" id="ProtNLM"/>
    </source>
</evidence>
<evidence type="ECO:0000313" key="3">
    <source>
        <dbReference type="Proteomes" id="UP001156389"/>
    </source>
</evidence>